<dbReference type="AlphaFoldDB" id="A0A411X0A4"/>
<dbReference type="Proteomes" id="UP000292307">
    <property type="component" value="Chromosome"/>
</dbReference>
<reference evidence="2 3" key="2">
    <citation type="submission" date="2019-02" db="EMBL/GenBank/DDBJ databases">
        <title>Draft Genome Sequences of Six Type Strains of the Genus Massilia.</title>
        <authorList>
            <person name="Miess H."/>
            <person name="Frediansyhah A."/>
            <person name="Gross H."/>
        </authorList>
    </citation>
    <scope>NUCLEOTIDE SEQUENCE [LARGE SCALE GENOMIC DNA]</scope>
    <source>
        <strain evidence="2 3">DSM 17472</strain>
    </source>
</reference>
<accession>A0A411X0A4</accession>
<evidence type="ECO:0000313" key="3">
    <source>
        <dbReference type="Proteomes" id="UP000292307"/>
    </source>
</evidence>
<reference evidence="1" key="3">
    <citation type="submission" date="2022-12" db="EMBL/GenBank/DDBJ databases">
        <authorList>
            <person name="Sun Q."/>
            <person name="Kim S."/>
        </authorList>
    </citation>
    <scope>NUCLEOTIDE SEQUENCE</scope>
    <source>
        <strain evidence="1">KCTC 12343</strain>
    </source>
</reference>
<gene>
    <name evidence="2" type="ORF">EYF70_17375</name>
    <name evidence="1" type="ORF">GCM10007387_26300</name>
</gene>
<evidence type="ECO:0000313" key="2">
    <source>
        <dbReference type="EMBL" id="QBI02417.1"/>
    </source>
</evidence>
<name>A0A411X0A4_9BURK</name>
<dbReference type="EMBL" id="BMWV01000005">
    <property type="protein sequence ID" value="GGY43012.1"/>
    <property type="molecule type" value="Genomic_DNA"/>
</dbReference>
<reference evidence="1" key="1">
    <citation type="journal article" date="2014" name="Int. J. Syst. Evol. Microbiol.">
        <title>Complete genome sequence of Corynebacterium casei LMG S-19264T (=DSM 44701T), isolated from a smear-ripened cheese.</title>
        <authorList>
            <consortium name="US DOE Joint Genome Institute (JGI-PGF)"/>
            <person name="Walter F."/>
            <person name="Albersmeier A."/>
            <person name="Kalinowski J."/>
            <person name="Ruckert C."/>
        </authorList>
    </citation>
    <scope>NUCLEOTIDE SEQUENCE</scope>
    <source>
        <strain evidence="1">KCTC 12343</strain>
    </source>
</reference>
<sequence>MKEGRDKVGGLRFATGAGADLGSALDEHGRQLAAQHPARFTLTTSGTARTLHPPVHEELLAVGREAIRNAFLQARPAAVR</sequence>
<keyword evidence="3" id="KW-1185">Reference proteome</keyword>
<proteinExistence type="predicted"/>
<dbReference type="RefSeq" id="WP_131146531.1">
    <property type="nucleotide sequence ID" value="NZ_BMWV01000005.1"/>
</dbReference>
<organism evidence="1 4">
    <name type="scientific">Pseudoduganella albidiflava</name>
    <dbReference type="NCBI Taxonomy" id="321983"/>
    <lineage>
        <taxon>Bacteria</taxon>
        <taxon>Pseudomonadati</taxon>
        <taxon>Pseudomonadota</taxon>
        <taxon>Betaproteobacteria</taxon>
        <taxon>Burkholderiales</taxon>
        <taxon>Oxalobacteraceae</taxon>
        <taxon>Telluria group</taxon>
        <taxon>Pseudoduganella</taxon>
    </lineage>
</organism>
<dbReference type="EMBL" id="CP036401">
    <property type="protein sequence ID" value="QBI02417.1"/>
    <property type="molecule type" value="Genomic_DNA"/>
</dbReference>
<dbReference type="Proteomes" id="UP000628442">
    <property type="component" value="Unassembled WGS sequence"/>
</dbReference>
<evidence type="ECO:0000313" key="1">
    <source>
        <dbReference type="EMBL" id="GGY43012.1"/>
    </source>
</evidence>
<protein>
    <submittedName>
        <fullName evidence="1">Uncharacterized protein</fullName>
    </submittedName>
</protein>
<evidence type="ECO:0000313" key="4">
    <source>
        <dbReference type="Proteomes" id="UP000628442"/>
    </source>
</evidence>